<reference evidence="2" key="2">
    <citation type="submission" date="2021-04" db="EMBL/GenBank/DDBJ databases">
        <authorList>
            <person name="Gilroy R."/>
        </authorList>
    </citation>
    <scope>NUCLEOTIDE SEQUENCE</scope>
    <source>
        <strain evidence="2">CHK183-5548</strain>
    </source>
</reference>
<dbReference type="PANTHER" id="PTHR35807">
    <property type="entry name" value="TRANSCRIPTIONAL REGULATOR REDD-RELATED"/>
    <property type="match status" value="1"/>
</dbReference>
<reference evidence="2" key="1">
    <citation type="journal article" date="2021" name="PeerJ">
        <title>Extensive microbial diversity within the chicken gut microbiome revealed by metagenomics and culture.</title>
        <authorList>
            <person name="Gilroy R."/>
            <person name="Ravi A."/>
            <person name="Getino M."/>
            <person name="Pursley I."/>
            <person name="Horton D.L."/>
            <person name="Alikhan N.F."/>
            <person name="Baker D."/>
            <person name="Gharbi K."/>
            <person name="Hall N."/>
            <person name="Watson M."/>
            <person name="Adriaenssens E.M."/>
            <person name="Foster-Nyarko E."/>
            <person name="Jarju S."/>
            <person name="Secka A."/>
            <person name="Antonio M."/>
            <person name="Oren A."/>
            <person name="Chaudhuri R.R."/>
            <person name="La Ragione R."/>
            <person name="Hildebrand F."/>
            <person name="Pallen M.J."/>
        </authorList>
    </citation>
    <scope>NUCLEOTIDE SEQUENCE</scope>
    <source>
        <strain evidence="2">CHK183-5548</strain>
    </source>
</reference>
<accession>A0A9D2T4U4</accession>
<sequence>MEKTGNEFFYVRMLGDFSISCRGKELLLGSKSTRKFIQMLQFIWLRGSKGTTKEQLMKAIYDRSEVSDSNNSINNLLYWMRGQMVKAGLPKGEYISRKNGLYVPDEKFPLAVDVHEFEELAARGEEAEDEETARDCFQKALDLYRGELLPSVSTEIWVMSESARLKKIFESCVSWMENYYRNHEEYGELEQLYERAVRLYPEDGWQIRQIDLVFERGEYRRAQNLYDEMARQYSEEMGLPPTAEMLRCYERISQIPHQPNGGISEIGREIWECGRPAKNTIKAYCCAYRGFVDVCHVIGRNMERSGRSVFLMLCTLVDYEGKMIRSQEKLKARMDILGEVIGSSMRKGDVYTRYSNFQYLILLNGIERKNCEIIYRRISQNLKKQAGSRAEIQYDVLSLSDIRSPYDWE</sequence>
<dbReference type="Gene3D" id="1.10.10.10">
    <property type="entry name" value="Winged helix-like DNA-binding domain superfamily/Winged helix DNA-binding domain"/>
    <property type="match status" value="1"/>
</dbReference>
<evidence type="ECO:0000313" key="2">
    <source>
        <dbReference type="EMBL" id="HJC46542.1"/>
    </source>
</evidence>
<dbReference type="SMART" id="SM01043">
    <property type="entry name" value="BTAD"/>
    <property type="match status" value="1"/>
</dbReference>
<evidence type="ECO:0000259" key="1">
    <source>
        <dbReference type="SMART" id="SM01043"/>
    </source>
</evidence>
<proteinExistence type="predicted"/>
<dbReference type="InterPro" id="IPR051677">
    <property type="entry name" value="AfsR-DnrI-RedD_regulator"/>
</dbReference>
<dbReference type="InterPro" id="IPR005158">
    <property type="entry name" value="BTAD"/>
</dbReference>
<dbReference type="InterPro" id="IPR036388">
    <property type="entry name" value="WH-like_DNA-bd_sf"/>
</dbReference>
<dbReference type="SUPFAM" id="SSF48452">
    <property type="entry name" value="TPR-like"/>
    <property type="match status" value="1"/>
</dbReference>
<gene>
    <name evidence="2" type="ORF">IAA04_00630</name>
</gene>
<name>A0A9D2T4U4_9FIRM</name>
<dbReference type="Gene3D" id="1.25.40.10">
    <property type="entry name" value="Tetratricopeptide repeat domain"/>
    <property type="match status" value="1"/>
</dbReference>
<organism evidence="2 3">
    <name type="scientific">Candidatus Lachnoclostridium pullistercoris</name>
    <dbReference type="NCBI Taxonomy" id="2838632"/>
    <lineage>
        <taxon>Bacteria</taxon>
        <taxon>Bacillati</taxon>
        <taxon>Bacillota</taxon>
        <taxon>Clostridia</taxon>
        <taxon>Lachnospirales</taxon>
        <taxon>Lachnospiraceae</taxon>
    </lineage>
</organism>
<protein>
    <submittedName>
        <fullName evidence="2">Bacterial transcriptional activator domain-containing protein</fullName>
    </submittedName>
</protein>
<dbReference type="InterPro" id="IPR011990">
    <property type="entry name" value="TPR-like_helical_dom_sf"/>
</dbReference>
<dbReference type="Pfam" id="PF03704">
    <property type="entry name" value="BTAD"/>
    <property type="match status" value="1"/>
</dbReference>
<feature type="domain" description="Bacterial transcriptional activator" evidence="1">
    <location>
        <begin position="112"/>
        <end position="253"/>
    </location>
</feature>
<dbReference type="AlphaFoldDB" id="A0A9D2T4U4"/>
<evidence type="ECO:0000313" key="3">
    <source>
        <dbReference type="Proteomes" id="UP000823883"/>
    </source>
</evidence>
<dbReference type="Proteomes" id="UP000823883">
    <property type="component" value="Unassembled WGS sequence"/>
</dbReference>
<dbReference type="EMBL" id="DWWL01000003">
    <property type="protein sequence ID" value="HJC46542.1"/>
    <property type="molecule type" value="Genomic_DNA"/>
</dbReference>
<comment type="caution">
    <text evidence="2">The sequence shown here is derived from an EMBL/GenBank/DDBJ whole genome shotgun (WGS) entry which is preliminary data.</text>
</comment>